<organism evidence="1 2">
    <name type="scientific">Pseudonocardia sulfidoxydans NBRC 16205</name>
    <dbReference type="NCBI Taxonomy" id="1223511"/>
    <lineage>
        <taxon>Bacteria</taxon>
        <taxon>Bacillati</taxon>
        <taxon>Actinomycetota</taxon>
        <taxon>Actinomycetes</taxon>
        <taxon>Pseudonocardiales</taxon>
        <taxon>Pseudonocardiaceae</taxon>
        <taxon>Pseudonocardia</taxon>
    </lineage>
</organism>
<dbReference type="Proteomes" id="UP000321685">
    <property type="component" value="Unassembled WGS sequence"/>
</dbReference>
<sequence length="136" mass="14798">MHVAVRVHTICRNRPPGDEVGLTIPIMLNNVPARFAETAAGMAIDRENVLKVGAVLTGEAQRLRKVLEDNDWVRMGRCGGDPVSEDAEAAFNERAVLLFAAYEREVIDLENLAYAVAEAARAYGIAEADIATAFDE</sequence>
<evidence type="ECO:0000313" key="2">
    <source>
        <dbReference type="Proteomes" id="UP000321685"/>
    </source>
</evidence>
<dbReference type="EMBL" id="BJVJ01000058">
    <property type="protein sequence ID" value="GEL25595.1"/>
    <property type="molecule type" value="Genomic_DNA"/>
</dbReference>
<reference evidence="1 2" key="1">
    <citation type="submission" date="2019-07" db="EMBL/GenBank/DDBJ databases">
        <title>Whole genome shotgun sequence of Pseudonocardia sulfidoxydans NBRC 16205.</title>
        <authorList>
            <person name="Hosoyama A."/>
            <person name="Uohara A."/>
            <person name="Ohji S."/>
            <person name="Ichikawa N."/>
        </authorList>
    </citation>
    <scope>NUCLEOTIDE SEQUENCE [LARGE SCALE GENOMIC DNA]</scope>
    <source>
        <strain evidence="1 2">NBRC 16205</strain>
    </source>
</reference>
<comment type="caution">
    <text evidence="1">The sequence shown here is derived from an EMBL/GenBank/DDBJ whole genome shotgun (WGS) entry which is preliminary data.</text>
</comment>
<accession>A0A511DLD3</accession>
<name>A0A511DLD3_9PSEU</name>
<dbReference type="AlphaFoldDB" id="A0A511DLD3"/>
<keyword evidence="2" id="KW-1185">Reference proteome</keyword>
<protein>
    <submittedName>
        <fullName evidence="1">Uncharacterized protein</fullName>
    </submittedName>
</protein>
<evidence type="ECO:0000313" key="1">
    <source>
        <dbReference type="EMBL" id="GEL25595.1"/>
    </source>
</evidence>
<gene>
    <name evidence="1" type="ORF">PSU4_45490</name>
</gene>
<proteinExistence type="predicted"/>